<name>A0A0J1FU75_9FIRM</name>
<evidence type="ECO:0000313" key="1">
    <source>
        <dbReference type="EMBL" id="KLU66523.1"/>
    </source>
</evidence>
<organism evidence="1 2">
    <name type="scientific">Desulfosporosinus acididurans</name>
    <dbReference type="NCBI Taxonomy" id="476652"/>
    <lineage>
        <taxon>Bacteria</taxon>
        <taxon>Bacillati</taxon>
        <taxon>Bacillota</taxon>
        <taxon>Clostridia</taxon>
        <taxon>Eubacteriales</taxon>
        <taxon>Desulfitobacteriaceae</taxon>
        <taxon>Desulfosporosinus</taxon>
    </lineage>
</organism>
<keyword evidence="2" id="KW-1185">Reference proteome</keyword>
<evidence type="ECO:0000313" key="2">
    <source>
        <dbReference type="Proteomes" id="UP000036356"/>
    </source>
</evidence>
<protein>
    <submittedName>
        <fullName evidence="1">Uncharacterized protein</fullName>
    </submittedName>
</protein>
<proteinExistence type="predicted"/>
<comment type="caution">
    <text evidence="1">The sequence shown here is derived from an EMBL/GenBank/DDBJ whole genome shotgun (WGS) entry which is preliminary data.</text>
</comment>
<dbReference type="AlphaFoldDB" id="A0A0J1FU75"/>
<dbReference type="RefSeq" id="WP_047809099.1">
    <property type="nucleotide sequence ID" value="NZ_LDZY01000004.1"/>
</dbReference>
<dbReference type="EMBL" id="LDZY01000004">
    <property type="protein sequence ID" value="KLU66523.1"/>
    <property type="molecule type" value="Genomic_DNA"/>
</dbReference>
<gene>
    <name evidence="1" type="ORF">DEAC_c11890</name>
</gene>
<dbReference type="Proteomes" id="UP000036356">
    <property type="component" value="Unassembled WGS sequence"/>
</dbReference>
<accession>A0A0J1FU75</accession>
<sequence>MQQKLMFSKREVLFMDDIIWFPVTNYEKQRIRRICDLTGMTQQEWFEVALKKSERDLVSLTAEKKVVLYGTVLGKKLELKWS</sequence>
<reference evidence="1 2" key="1">
    <citation type="submission" date="2015-06" db="EMBL/GenBank/DDBJ databases">
        <title>Draft genome of the moderately acidophilic sulfate reducer Candidatus Desulfosporosinus acididurans strain M1.</title>
        <authorList>
            <person name="Poehlein A."/>
            <person name="Petzsch P."/>
            <person name="Johnson B.D."/>
            <person name="Schloemann M."/>
            <person name="Daniel R."/>
            <person name="Muehling M."/>
        </authorList>
    </citation>
    <scope>NUCLEOTIDE SEQUENCE [LARGE SCALE GENOMIC DNA]</scope>
    <source>
        <strain evidence="1 2">M1</strain>
    </source>
</reference>
<dbReference type="PATRIC" id="fig|476652.3.peg.1220"/>